<feature type="domain" description="Protein kinase" evidence="8">
    <location>
        <begin position="29"/>
        <end position="282"/>
    </location>
</feature>
<dbReference type="Proteomes" id="UP001183615">
    <property type="component" value="Unassembled WGS sequence"/>
</dbReference>
<evidence type="ECO:0000256" key="7">
    <source>
        <dbReference type="SAM" id="Phobius"/>
    </source>
</evidence>
<protein>
    <submittedName>
        <fullName evidence="9">Serine/threonine-protein kinase</fullName>
        <ecNumber evidence="9">2.7.11.1</ecNumber>
    </submittedName>
</protein>
<evidence type="ECO:0000256" key="6">
    <source>
        <dbReference type="SAM" id="MobiDB-lite"/>
    </source>
</evidence>
<dbReference type="PROSITE" id="PS00107">
    <property type="entry name" value="PROTEIN_KINASE_ATP"/>
    <property type="match status" value="1"/>
</dbReference>
<dbReference type="RefSeq" id="WP_311618529.1">
    <property type="nucleotide sequence ID" value="NZ_JAVREV010000008.1"/>
</dbReference>
<dbReference type="PROSITE" id="PS00108">
    <property type="entry name" value="PROTEIN_KINASE_ST"/>
    <property type="match status" value="1"/>
</dbReference>
<proteinExistence type="predicted"/>
<feature type="compositionally biased region" description="Acidic residues" evidence="6">
    <location>
        <begin position="421"/>
        <end position="441"/>
    </location>
</feature>
<evidence type="ECO:0000259" key="8">
    <source>
        <dbReference type="PROSITE" id="PS50011"/>
    </source>
</evidence>
<dbReference type="Pfam" id="PF00069">
    <property type="entry name" value="Pkinase"/>
    <property type="match status" value="1"/>
</dbReference>
<sequence>MGEHRDAAGWAPAPVAPLQSWDPRDVSGYQLQGRLGSGGMGTVYLSRSRGGQPVALKVVHADLAGQPRFRKRFQQEVHAARRVRGRYLAPVVDSNTEGPVPWLATEYIRGPALSQVLNAGDGGLDPRTVLRLVAGIASALADIHAAGVIHRDLKPGNVMLAGDGPVVIDFGIARAADATSLTGTRTRVGTPGFMAPEQAVGSEITAATDVFALGLTACVAAAAQHPYGDGPPDAMLYRIAHTEADLDACPAELRGLVGPCLRRAAADRPSAAEVLALCRELAAEWGLDDSPLPAAGWLPFAVRDPVPDAPTLTGPPPPPAAVPRHPDVPRFLPAPVPAPLHHATVPGPGTPPPAAGTRRDSRYLLVAALAVVLVAGLGVGAVLAGVWNGGDDGPGGQVGGEYPADGGTDDKDGASGGGEPDTQEPDTQEPDNEEPDNEEPEGGTAAGGIPDFFLGTWTSTPVWDGEEHTRVMEIQQAAPGETAMTLTADGPGYHCEFAADLLTVAGETVELTASEVTVAEGACQQGDPTVLVPVGDQLRRDNTDGQAPLTYTRTG</sequence>
<evidence type="ECO:0000256" key="1">
    <source>
        <dbReference type="ARBA" id="ARBA00022679"/>
    </source>
</evidence>
<keyword evidence="7" id="KW-1133">Transmembrane helix</keyword>
<keyword evidence="4 5" id="KW-0067">ATP-binding</keyword>
<keyword evidence="2 5" id="KW-0547">Nucleotide-binding</keyword>
<keyword evidence="7" id="KW-0812">Transmembrane</keyword>
<evidence type="ECO:0000256" key="3">
    <source>
        <dbReference type="ARBA" id="ARBA00022777"/>
    </source>
</evidence>
<keyword evidence="10" id="KW-1185">Reference proteome</keyword>
<dbReference type="PROSITE" id="PS50011">
    <property type="entry name" value="PROTEIN_KINASE_DOM"/>
    <property type="match status" value="1"/>
</dbReference>
<evidence type="ECO:0000256" key="4">
    <source>
        <dbReference type="ARBA" id="ARBA00022840"/>
    </source>
</evidence>
<dbReference type="CDD" id="cd14014">
    <property type="entry name" value="STKc_PknB_like"/>
    <property type="match status" value="1"/>
</dbReference>
<dbReference type="InterPro" id="IPR000719">
    <property type="entry name" value="Prot_kinase_dom"/>
</dbReference>
<accession>A0ABU2S5L4</accession>
<keyword evidence="1 9" id="KW-0808">Transferase</keyword>
<evidence type="ECO:0000313" key="9">
    <source>
        <dbReference type="EMBL" id="MDT0444264.1"/>
    </source>
</evidence>
<gene>
    <name evidence="9" type="ORF">RM779_16910</name>
</gene>
<dbReference type="EMBL" id="JAVREV010000008">
    <property type="protein sequence ID" value="MDT0444264.1"/>
    <property type="molecule type" value="Genomic_DNA"/>
</dbReference>
<dbReference type="InterPro" id="IPR008271">
    <property type="entry name" value="Ser/Thr_kinase_AS"/>
</dbReference>
<dbReference type="PANTHER" id="PTHR43289">
    <property type="entry name" value="MITOGEN-ACTIVATED PROTEIN KINASE KINASE KINASE 20-RELATED"/>
    <property type="match status" value="1"/>
</dbReference>
<feature type="region of interest" description="Disordered" evidence="6">
    <location>
        <begin position="390"/>
        <end position="461"/>
    </location>
</feature>
<comment type="caution">
    <text evidence="9">The sequence shown here is derived from an EMBL/GenBank/DDBJ whole genome shotgun (WGS) entry which is preliminary data.</text>
</comment>
<dbReference type="SMART" id="SM00220">
    <property type="entry name" value="S_TKc"/>
    <property type="match status" value="1"/>
</dbReference>
<feature type="compositionally biased region" description="Gly residues" evidence="6">
    <location>
        <begin position="390"/>
        <end position="399"/>
    </location>
</feature>
<dbReference type="InterPro" id="IPR017441">
    <property type="entry name" value="Protein_kinase_ATP_BS"/>
</dbReference>
<dbReference type="PANTHER" id="PTHR43289:SF34">
    <property type="entry name" value="SERINE_THREONINE-PROTEIN KINASE YBDM-RELATED"/>
    <property type="match status" value="1"/>
</dbReference>
<dbReference type="EC" id="2.7.11.1" evidence="9"/>
<dbReference type="InterPro" id="IPR011009">
    <property type="entry name" value="Kinase-like_dom_sf"/>
</dbReference>
<name>A0ABU2S5L4_9ACTN</name>
<feature type="binding site" evidence="5">
    <location>
        <position position="57"/>
    </location>
    <ligand>
        <name>ATP</name>
        <dbReference type="ChEBI" id="CHEBI:30616"/>
    </ligand>
</feature>
<keyword evidence="3 9" id="KW-0418">Kinase</keyword>
<organism evidence="9 10">
    <name type="scientific">Streptomyces johnsoniae</name>
    <dbReference type="NCBI Taxonomy" id="3075532"/>
    <lineage>
        <taxon>Bacteria</taxon>
        <taxon>Bacillati</taxon>
        <taxon>Actinomycetota</taxon>
        <taxon>Actinomycetes</taxon>
        <taxon>Kitasatosporales</taxon>
        <taxon>Streptomycetaceae</taxon>
        <taxon>Streptomyces</taxon>
    </lineage>
</organism>
<feature type="region of interest" description="Disordered" evidence="6">
    <location>
        <begin position="308"/>
        <end position="356"/>
    </location>
</feature>
<keyword evidence="7" id="KW-0472">Membrane</keyword>
<evidence type="ECO:0000256" key="2">
    <source>
        <dbReference type="ARBA" id="ARBA00022741"/>
    </source>
</evidence>
<evidence type="ECO:0000313" key="10">
    <source>
        <dbReference type="Proteomes" id="UP001183615"/>
    </source>
</evidence>
<evidence type="ECO:0000256" key="5">
    <source>
        <dbReference type="PROSITE-ProRule" id="PRU10141"/>
    </source>
</evidence>
<dbReference type="Gene3D" id="1.10.510.10">
    <property type="entry name" value="Transferase(Phosphotransferase) domain 1"/>
    <property type="match status" value="1"/>
</dbReference>
<dbReference type="GO" id="GO:0004674">
    <property type="term" value="F:protein serine/threonine kinase activity"/>
    <property type="evidence" value="ECO:0007669"/>
    <property type="project" value="UniProtKB-EC"/>
</dbReference>
<dbReference type="Gene3D" id="3.30.200.20">
    <property type="entry name" value="Phosphorylase Kinase, domain 1"/>
    <property type="match status" value="1"/>
</dbReference>
<reference evidence="10" key="1">
    <citation type="submission" date="2023-07" db="EMBL/GenBank/DDBJ databases">
        <title>30 novel species of actinomycetes from the DSMZ collection.</title>
        <authorList>
            <person name="Nouioui I."/>
        </authorList>
    </citation>
    <scope>NUCLEOTIDE SEQUENCE [LARGE SCALE GENOMIC DNA]</scope>
    <source>
        <strain evidence="10">DSM 41886</strain>
    </source>
</reference>
<feature type="transmembrane region" description="Helical" evidence="7">
    <location>
        <begin position="363"/>
        <end position="387"/>
    </location>
</feature>
<dbReference type="SUPFAM" id="SSF56112">
    <property type="entry name" value="Protein kinase-like (PK-like)"/>
    <property type="match status" value="1"/>
</dbReference>